<keyword evidence="2" id="KW-1185">Reference proteome</keyword>
<accession>A0A222ZQZ1</accession>
<dbReference type="KEGG" id="vg:60322600"/>
<reference evidence="1 2" key="1">
    <citation type="submission" date="2017-05" db="EMBL/GenBank/DDBJ databases">
        <authorList>
            <person name="Bazemore A."/>
            <person name="Burrell P."/>
            <person name="Elliott A."/>
            <person name="Findley P."/>
            <person name="Park P.J."/>
            <person name="Piasecki P."/>
            <person name="Ryoo H.S."/>
            <person name="Shields M."/>
            <person name="Washington J.M."/>
            <person name="Yun M."/>
            <person name="Stoner T.H."/>
            <person name="Garlena R.A."/>
            <person name="Russell D.A."/>
            <person name="Pope W.H."/>
            <person name="Jacobs-Sera D."/>
            <person name="Hatfull G.F."/>
        </authorList>
    </citation>
    <scope>NUCLEOTIDE SEQUENCE [LARGE SCALE GENOMIC DNA]</scope>
</reference>
<sequence>MYKMIVQLHGRQEVTEHATIAEARERLLDIAVANRCRITGDDVTGEFILRDRDGNDDPRVTWTYGAYRIEAPVTRPGRARIFADFTGIDSLAAVDTVEVKAANLKEGMVLVDPDLGTPAVGIDHRIRATRGTGNVSFLVADLDDGGWRDLHLRASLVVKVVA</sequence>
<dbReference type="RefSeq" id="YP_009951172.1">
    <property type="nucleotide sequence ID" value="NC_051598.1"/>
</dbReference>
<evidence type="ECO:0000313" key="1">
    <source>
        <dbReference type="EMBL" id="ASR86825.1"/>
    </source>
</evidence>
<proteinExistence type="predicted"/>
<gene>
    <name evidence="1" type="primary">86</name>
    <name evidence="1" type="ORF">SEA_FINDLEY_86</name>
</gene>
<organism evidence="1 2">
    <name type="scientific">Mycobacterium phage Findley</name>
    <dbReference type="NCBI Taxonomy" id="2015882"/>
    <lineage>
        <taxon>Viruses</taxon>
        <taxon>Duplodnaviria</taxon>
        <taxon>Heunggongvirae</taxon>
        <taxon>Uroviricota</taxon>
        <taxon>Caudoviricetes</taxon>
        <taxon>Weiservirinae</taxon>
        <taxon>Timquatrovirus</taxon>
        <taxon>Timquatrovirus findley</taxon>
    </lineage>
</organism>
<protein>
    <submittedName>
        <fullName evidence="1">Uncharacterized protein</fullName>
    </submittedName>
</protein>
<evidence type="ECO:0000313" key="2">
    <source>
        <dbReference type="Proteomes" id="UP000221743"/>
    </source>
</evidence>
<name>A0A222ZQZ1_9CAUD</name>
<dbReference type="EMBL" id="MF140411">
    <property type="protein sequence ID" value="ASR86825.1"/>
    <property type="molecule type" value="Genomic_DNA"/>
</dbReference>
<dbReference type="Proteomes" id="UP000221743">
    <property type="component" value="Segment"/>
</dbReference>
<dbReference type="GeneID" id="60322600"/>